<organism evidence="4 5">
    <name type="scientific">Urochloa decumbens</name>
    <dbReference type="NCBI Taxonomy" id="240449"/>
    <lineage>
        <taxon>Eukaryota</taxon>
        <taxon>Viridiplantae</taxon>
        <taxon>Streptophyta</taxon>
        <taxon>Embryophyta</taxon>
        <taxon>Tracheophyta</taxon>
        <taxon>Spermatophyta</taxon>
        <taxon>Magnoliopsida</taxon>
        <taxon>Liliopsida</taxon>
        <taxon>Poales</taxon>
        <taxon>Poaceae</taxon>
        <taxon>PACMAD clade</taxon>
        <taxon>Panicoideae</taxon>
        <taxon>Panicodae</taxon>
        <taxon>Paniceae</taxon>
        <taxon>Melinidinae</taxon>
        <taxon>Urochloa</taxon>
    </lineage>
</organism>
<evidence type="ECO:0000313" key="5">
    <source>
        <dbReference type="Proteomes" id="UP001497457"/>
    </source>
</evidence>
<proteinExistence type="predicted"/>
<reference evidence="4 5" key="2">
    <citation type="submission" date="2024-10" db="EMBL/GenBank/DDBJ databases">
        <authorList>
            <person name="Ryan C."/>
        </authorList>
    </citation>
    <scope>NUCLEOTIDE SEQUENCE [LARGE SCALE GENOMIC DNA]</scope>
</reference>
<feature type="signal peptide" evidence="2">
    <location>
        <begin position="1"/>
        <end position="20"/>
    </location>
</feature>
<evidence type="ECO:0000259" key="3">
    <source>
        <dbReference type="PROSITE" id="PS51277"/>
    </source>
</evidence>
<dbReference type="EMBL" id="OZ075121">
    <property type="protein sequence ID" value="CAL4897569.1"/>
    <property type="molecule type" value="Genomic_DNA"/>
</dbReference>
<feature type="domain" description="BURP" evidence="3">
    <location>
        <begin position="157"/>
        <end position="277"/>
    </location>
</feature>
<keyword evidence="5" id="KW-1185">Reference proteome</keyword>
<dbReference type="AlphaFoldDB" id="A0ABC8VWI4"/>
<keyword evidence="2" id="KW-0732">Signal</keyword>
<dbReference type="PROSITE" id="PS51277">
    <property type="entry name" value="BURP"/>
    <property type="match status" value="1"/>
</dbReference>
<evidence type="ECO:0000313" key="4">
    <source>
        <dbReference type="EMBL" id="CAL4897569.1"/>
    </source>
</evidence>
<dbReference type="PANTHER" id="PTHR31236:SF24">
    <property type="entry name" value="BURP DOMAIN PROTEIN RD22"/>
    <property type="match status" value="1"/>
</dbReference>
<feature type="region of interest" description="Disordered" evidence="1">
    <location>
        <begin position="35"/>
        <end position="64"/>
    </location>
</feature>
<dbReference type="InterPro" id="IPR004873">
    <property type="entry name" value="BURP_dom"/>
</dbReference>
<evidence type="ECO:0000256" key="2">
    <source>
        <dbReference type="SAM" id="SignalP"/>
    </source>
</evidence>
<protein>
    <recommendedName>
        <fullName evidence="3">BURP domain-containing protein</fullName>
    </recommendedName>
</protein>
<dbReference type="SMART" id="SM01045">
    <property type="entry name" value="BURP"/>
    <property type="match status" value="1"/>
</dbReference>
<gene>
    <name evidence="4" type="ORF">URODEC1_LOCUS7329</name>
</gene>
<sequence length="281" mass="30453">MHPSALLLIVLVSASAGAAACAAASTTPAARFWEETLPGTPAANHRGTRPERHRSQRRVCSSPTAASARRLLRLHIRNRMRRASNIVIKCGDGPTCWPRSPSRRGVHSVRHGKRVPGAAARRRAEGLRDVPGGHPAGCRAYVGYEKDVGGRVGADTPSSGLPRQEYEVVAAVALLDGRRHVTCHNDPFPYAVYRCHMDKDDYMSTEAYVLTLRGLQQQHGSDGSSESSPLVDMVAVCHLDTSKWSPAHPAFKTLNLQPGAAPLCHFMPYADLLFSDNADNP</sequence>
<reference evidence="5" key="1">
    <citation type="submission" date="2024-06" db="EMBL/GenBank/DDBJ databases">
        <authorList>
            <person name="Ryan C."/>
        </authorList>
    </citation>
    <scope>NUCLEOTIDE SEQUENCE [LARGE SCALE GENOMIC DNA]</scope>
</reference>
<dbReference type="Proteomes" id="UP001497457">
    <property type="component" value="Chromosome 11b"/>
</dbReference>
<name>A0ABC8VWI4_9POAL</name>
<accession>A0ABC8VWI4</accession>
<feature type="compositionally biased region" description="Basic residues" evidence="1">
    <location>
        <begin position="101"/>
        <end position="114"/>
    </location>
</feature>
<feature type="chain" id="PRO_5044858569" description="BURP domain-containing protein" evidence="2">
    <location>
        <begin position="21"/>
        <end position="281"/>
    </location>
</feature>
<evidence type="ECO:0000256" key="1">
    <source>
        <dbReference type="SAM" id="MobiDB-lite"/>
    </source>
</evidence>
<dbReference type="PANTHER" id="PTHR31236">
    <property type="entry name" value="BURP DOMAIN PROTEIN USPL1-LIKE"/>
    <property type="match status" value="1"/>
</dbReference>
<dbReference type="InterPro" id="IPR044816">
    <property type="entry name" value="BURP"/>
</dbReference>
<feature type="region of interest" description="Disordered" evidence="1">
    <location>
        <begin position="99"/>
        <end position="118"/>
    </location>
</feature>
<dbReference type="Pfam" id="PF03181">
    <property type="entry name" value="BURP"/>
    <property type="match status" value="1"/>
</dbReference>